<proteinExistence type="predicted"/>
<name>A0A844ZI83_9SPHN</name>
<protein>
    <recommendedName>
        <fullName evidence="3">Heme oxygenase</fullName>
    </recommendedName>
</protein>
<reference evidence="1 2" key="1">
    <citation type="submission" date="2019-12" db="EMBL/GenBank/DDBJ databases">
        <title>Genomic-based taxomic classification of the family Erythrobacteraceae.</title>
        <authorList>
            <person name="Xu L."/>
        </authorList>
    </citation>
    <scope>NUCLEOTIDE SEQUENCE [LARGE SCALE GENOMIC DNA]</scope>
    <source>
        <strain evidence="1 2">MCCC 1A09962</strain>
    </source>
</reference>
<organism evidence="1 2">
    <name type="scientific">Parapontixanthobacter aurantiacus</name>
    <dbReference type="NCBI Taxonomy" id="1463599"/>
    <lineage>
        <taxon>Bacteria</taxon>
        <taxon>Pseudomonadati</taxon>
        <taxon>Pseudomonadota</taxon>
        <taxon>Alphaproteobacteria</taxon>
        <taxon>Sphingomonadales</taxon>
        <taxon>Erythrobacteraceae</taxon>
        <taxon>Parapontixanthobacter</taxon>
    </lineage>
</organism>
<dbReference type="OrthoDB" id="9149607at2"/>
<dbReference type="InterPro" id="IPR016084">
    <property type="entry name" value="Haem_Oase-like_multi-hlx"/>
</dbReference>
<evidence type="ECO:0008006" key="3">
    <source>
        <dbReference type="Google" id="ProtNLM"/>
    </source>
</evidence>
<comment type="caution">
    <text evidence="1">The sequence shown here is derived from an EMBL/GenBank/DDBJ whole genome shotgun (WGS) entry which is preliminary data.</text>
</comment>
<sequence>MGTHSDKNKDTLRAKLRRATSDLHDRLDRQLGNLDLTNPVQYARFLRVQLAARRPIELWLAVRELDGIGLPPRQSGIIERDIMITGASPRLHSTRVKPFDVPGADRPDDAALGVAWVLAGSALGNQMMLLRLKRAMPVSTQPHAFLADNSMKDYWNVLRPHLERPRSQETERNAIEGATAAFSLFLHIADGELAMVAA</sequence>
<evidence type="ECO:0000313" key="2">
    <source>
        <dbReference type="Proteomes" id="UP000433104"/>
    </source>
</evidence>
<dbReference type="AlphaFoldDB" id="A0A844ZI83"/>
<dbReference type="Gene3D" id="1.20.910.10">
    <property type="entry name" value="Heme oxygenase-like"/>
    <property type="match status" value="1"/>
</dbReference>
<dbReference type="RefSeq" id="WP_160684993.1">
    <property type="nucleotide sequence ID" value="NZ_WTYW01000005.1"/>
</dbReference>
<evidence type="ECO:0000313" key="1">
    <source>
        <dbReference type="EMBL" id="MXO86962.1"/>
    </source>
</evidence>
<dbReference type="EMBL" id="WTYW01000005">
    <property type="protein sequence ID" value="MXO86962.1"/>
    <property type="molecule type" value="Genomic_DNA"/>
</dbReference>
<dbReference type="CDD" id="cd19166">
    <property type="entry name" value="HemeO-bac"/>
    <property type="match status" value="1"/>
</dbReference>
<accession>A0A844ZI83</accession>
<dbReference type="SUPFAM" id="SSF48613">
    <property type="entry name" value="Heme oxygenase-like"/>
    <property type="match status" value="1"/>
</dbReference>
<gene>
    <name evidence="1" type="ORF">GRI38_13085</name>
</gene>
<dbReference type="Proteomes" id="UP000433104">
    <property type="component" value="Unassembled WGS sequence"/>
</dbReference>
<keyword evidence="2" id="KW-1185">Reference proteome</keyword>